<gene>
    <name evidence="2" type="ORF">H9X91_05305</name>
</gene>
<dbReference type="RefSeq" id="WP_204803267.1">
    <property type="nucleotide sequence ID" value="NZ_JACSNX010000004.1"/>
</dbReference>
<accession>A0ABS2FTA7</accession>
<keyword evidence="3" id="KW-1185">Reference proteome</keyword>
<reference evidence="2 3" key="1">
    <citation type="journal article" date="2021" name="Sci. Rep.">
        <title>The distribution of antibiotic resistance genes in chicken gut microbiota commensals.</title>
        <authorList>
            <person name="Juricova H."/>
            <person name="Matiasovicova J."/>
            <person name="Kubasova T."/>
            <person name="Cejkova D."/>
            <person name="Rychlik I."/>
        </authorList>
    </citation>
    <scope>NUCLEOTIDE SEQUENCE [LARGE SCALE GENOMIC DNA]</scope>
    <source>
        <strain evidence="2 3">An411</strain>
    </source>
</reference>
<dbReference type="Proteomes" id="UP000719500">
    <property type="component" value="Unassembled WGS sequence"/>
</dbReference>
<comment type="caution">
    <text evidence="2">The sequence shown here is derived from an EMBL/GenBank/DDBJ whole genome shotgun (WGS) entry which is preliminary data.</text>
</comment>
<dbReference type="EMBL" id="JACSNX010000004">
    <property type="protein sequence ID" value="MBM6850854.1"/>
    <property type="molecule type" value="Genomic_DNA"/>
</dbReference>
<keyword evidence="1" id="KW-1133">Transmembrane helix</keyword>
<proteinExistence type="predicted"/>
<name>A0ABS2FTA7_9FIRM</name>
<feature type="transmembrane region" description="Helical" evidence="1">
    <location>
        <begin position="24"/>
        <end position="42"/>
    </location>
</feature>
<sequence>MAMLFAVAFWTIIAGIAGLALGPAIGIICAIGVAAGFICWTVQGRKK</sequence>
<evidence type="ECO:0000313" key="3">
    <source>
        <dbReference type="Proteomes" id="UP000719500"/>
    </source>
</evidence>
<organism evidence="2 3">
    <name type="scientific">Oscillibacter valericigenes</name>
    <dbReference type="NCBI Taxonomy" id="351091"/>
    <lineage>
        <taxon>Bacteria</taxon>
        <taxon>Bacillati</taxon>
        <taxon>Bacillota</taxon>
        <taxon>Clostridia</taxon>
        <taxon>Eubacteriales</taxon>
        <taxon>Oscillospiraceae</taxon>
        <taxon>Oscillibacter</taxon>
    </lineage>
</organism>
<protein>
    <submittedName>
        <fullName evidence="2">Uncharacterized protein</fullName>
    </submittedName>
</protein>
<evidence type="ECO:0000313" key="2">
    <source>
        <dbReference type="EMBL" id="MBM6850854.1"/>
    </source>
</evidence>
<evidence type="ECO:0000256" key="1">
    <source>
        <dbReference type="SAM" id="Phobius"/>
    </source>
</evidence>
<keyword evidence="1" id="KW-0812">Transmembrane</keyword>
<keyword evidence="1" id="KW-0472">Membrane</keyword>